<dbReference type="PANTHER" id="PTHR34755:SF4">
    <property type="entry name" value="F-BOX DOMAIN-CONTAINING PROTEIN"/>
    <property type="match status" value="1"/>
</dbReference>
<reference evidence="2" key="1">
    <citation type="journal article" date="2023" name="Mol. Phylogenet. Evol.">
        <title>Genome-scale phylogeny and comparative genomics of the fungal order Sordariales.</title>
        <authorList>
            <person name="Hensen N."/>
            <person name="Bonometti L."/>
            <person name="Westerberg I."/>
            <person name="Brannstrom I.O."/>
            <person name="Guillou S."/>
            <person name="Cros-Aarteil S."/>
            <person name="Calhoun S."/>
            <person name="Haridas S."/>
            <person name="Kuo A."/>
            <person name="Mondo S."/>
            <person name="Pangilinan J."/>
            <person name="Riley R."/>
            <person name="LaButti K."/>
            <person name="Andreopoulos B."/>
            <person name="Lipzen A."/>
            <person name="Chen C."/>
            <person name="Yan M."/>
            <person name="Daum C."/>
            <person name="Ng V."/>
            <person name="Clum A."/>
            <person name="Steindorff A."/>
            <person name="Ohm R.A."/>
            <person name="Martin F."/>
            <person name="Silar P."/>
            <person name="Natvig D.O."/>
            <person name="Lalanne C."/>
            <person name="Gautier V."/>
            <person name="Ament-Velasquez S.L."/>
            <person name="Kruys A."/>
            <person name="Hutchinson M.I."/>
            <person name="Powell A.J."/>
            <person name="Barry K."/>
            <person name="Miller A.N."/>
            <person name="Grigoriev I.V."/>
            <person name="Debuchy R."/>
            <person name="Gladieux P."/>
            <person name="Hiltunen Thoren M."/>
            <person name="Johannesson H."/>
        </authorList>
    </citation>
    <scope>NUCLEOTIDE SEQUENCE</scope>
    <source>
        <strain evidence="2">SMH4131-1</strain>
    </source>
</reference>
<feature type="compositionally biased region" description="Low complexity" evidence="1">
    <location>
        <begin position="196"/>
        <end position="216"/>
    </location>
</feature>
<dbReference type="Proteomes" id="UP001286456">
    <property type="component" value="Unassembled WGS sequence"/>
</dbReference>
<dbReference type="PROSITE" id="PS51450">
    <property type="entry name" value="LRR"/>
    <property type="match status" value="1"/>
</dbReference>
<evidence type="ECO:0000313" key="3">
    <source>
        <dbReference type="Proteomes" id="UP001286456"/>
    </source>
</evidence>
<dbReference type="Gene3D" id="3.80.10.10">
    <property type="entry name" value="Ribonuclease Inhibitor"/>
    <property type="match status" value="1"/>
</dbReference>
<dbReference type="EMBL" id="JAUEPO010000005">
    <property type="protein sequence ID" value="KAK3320961.1"/>
    <property type="molecule type" value="Genomic_DNA"/>
</dbReference>
<proteinExistence type="predicted"/>
<feature type="region of interest" description="Disordered" evidence="1">
    <location>
        <begin position="829"/>
        <end position="867"/>
    </location>
</feature>
<dbReference type="SUPFAM" id="SSF52047">
    <property type="entry name" value="RNI-like"/>
    <property type="match status" value="1"/>
</dbReference>
<reference evidence="2" key="2">
    <citation type="submission" date="2023-06" db="EMBL/GenBank/DDBJ databases">
        <authorList>
            <consortium name="Lawrence Berkeley National Laboratory"/>
            <person name="Haridas S."/>
            <person name="Hensen N."/>
            <person name="Bonometti L."/>
            <person name="Westerberg I."/>
            <person name="Brannstrom I.O."/>
            <person name="Guillou S."/>
            <person name="Cros-Aarteil S."/>
            <person name="Calhoun S."/>
            <person name="Kuo A."/>
            <person name="Mondo S."/>
            <person name="Pangilinan J."/>
            <person name="Riley R."/>
            <person name="Labutti K."/>
            <person name="Andreopoulos B."/>
            <person name="Lipzen A."/>
            <person name="Chen C."/>
            <person name="Yanf M."/>
            <person name="Daum C."/>
            <person name="Ng V."/>
            <person name="Clum A."/>
            <person name="Steindorff A."/>
            <person name="Ohm R."/>
            <person name="Martin F."/>
            <person name="Silar P."/>
            <person name="Natvig D."/>
            <person name="Lalanne C."/>
            <person name="Gautier V."/>
            <person name="Ament-Velasquez S.L."/>
            <person name="Kruys A."/>
            <person name="Hutchinson M.I."/>
            <person name="Powell A.J."/>
            <person name="Barry K."/>
            <person name="Miller A.N."/>
            <person name="Grigoriev I.V."/>
            <person name="Debuchy R."/>
            <person name="Gladieux P."/>
            <person name="Thoren M.H."/>
            <person name="Johannesson H."/>
        </authorList>
    </citation>
    <scope>NUCLEOTIDE SEQUENCE</scope>
    <source>
        <strain evidence="2">SMH4131-1</strain>
    </source>
</reference>
<dbReference type="InterPro" id="IPR052109">
    <property type="entry name" value="SRRM_Domain-Containing"/>
</dbReference>
<organism evidence="2 3">
    <name type="scientific">Cercophora scortea</name>
    <dbReference type="NCBI Taxonomy" id="314031"/>
    <lineage>
        <taxon>Eukaryota</taxon>
        <taxon>Fungi</taxon>
        <taxon>Dikarya</taxon>
        <taxon>Ascomycota</taxon>
        <taxon>Pezizomycotina</taxon>
        <taxon>Sordariomycetes</taxon>
        <taxon>Sordariomycetidae</taxon>
        <taxon>Sordariales</taxon>
        <taxon>Lasiosphaeriaceae</taxon>
        <taxon>Cercophora</taxon>
    </lineage>
</organism>
<dbReference type="AlphaFoldDB" id="A0AAE0IAZ6"/>
<evidence type="ECO:0000313" key="2">
    <source>
        <dbReference type="EMBL" id="KAK3320961.1"/>
    </source>
</evidence>
<name>A0AAE0IAZ6_9PEZI</name>
<feature type="compositionally biased region" description="Acidic residues" evidence="1">
    <location>
        <begin position="777"/>
        <end position="796"/>
    </location>
</feature>
<feature type="compositionally biased region" description="Low complexity" evidence="1">
    <location>
        <begin position="104"/>
        <end position="115"/>
    </location>
</feature>
<comment type="caution">
    <text evidence="2">The sequence shown here is derived from an EMBL/GenBank/DDBJ whole genome shotgun (WGS) entry which is preliminary data.</text>
</comment>
<feature type="region of interest" description="Disordered" evidence="1">
    <location>
        <begin position="696"/>
        <end position="817"/>
    </location>
</feature>
<feature type="compositionally biased region" description="Basic and acidic residues" evidence="1">
    <location>
        <begin position="40"/>
        <end position="50"/>
    </location>
</feature>
<feature type="compositionally biased region" description="Low complexity" evidence="1">
    <location>
        <begin position="803"/>
        <end position="812"/>
    </location>
</feature>
<evidence type="ECO:0000256" key="1">
    <source>
        <dbReference type="SAM" id="MobiDB-lite"/>
    </source>
</evidence>
<feature type="compositionally biased region" description="Basic residues" evidence="1">
    <location>
        <begin position="217"/>
        <end position="241"/>
    </location>
</feature>
<accession>A0AAE0IAZ6</accession>
<keyword evidence="3" id="KW-1185">Reference proteome</keyword>
<gene>
    <name evidence="2" type="ORF">B0T19DRAFT_254087</name>
</gene>
<feature type="compositionally biased region" description="Acidic residues" evidence="1">
    <location>
        <begin position="841"/>
        <end position="867"/>
    </location>
</feature>
<feature type="compositionally biased region" description="Acidic residues" evidence="1">
    <location>
        <begin position="160"/>
        <end position="175"/>
    </location>
</feature>
<sequence>MVSTRTRSGPAVGPASSLSISSTASGSASAGALSTSATGRELRPRRDARGGRGAPPGATHSTPRAAPRIGGPVTRRLAAQSSRANPSDILRDNSAVAPPPPPQTQQQPSSSSFSSHRTRSSHTRSARPPPPPPPTAETQPAPLVDSRRRTKRSRPQTGFYEEDSDDDDDDDDDQVADNSYISPSPDPEPAPRPKRTAVAAAAAAAVAASAVATATTRRTRSKGRKRHSKTKLLRATKRRRVNSSAVEKPKPRSDETAANANAVIPNWASLPYYVLVEVFQYASASLSSSREAINWLLSTSRICRAFAEPALTALYQCPALLSRPMAHSLLEHLSRDPATTTFNYRAKVEKLRIDVAEIAAKTYRGQPLDFGALVRTLPRLKVIDFWHEKDLPPYRNLDDNLRWHYPNSLFEAMNDVQTTLEDGRQRKPTRLAGWRWNSRMMAPGFDLANVKSLHETPAFTNLKKLCFVNYQLPSLRARGDADDAEISAQDDAFIQSMADAISVLPDLEYLSIESSTVVTGNFLPLLPKTIRTLELVNCWEINGEDFASYLVTHGQKLQHLHLHHNQSLDLSFLTVLGTACPNLQTLCMDLKTYSHHEFYHDSEPNYDNVLTPDQVPDWSKGLETIELKNMRKWTADAAEVFFQSLVDSAPRLPELRCLDLKTMLDIPFRQRSALRDKWDMMLKKVFLRKLSDPRPFSTLRLPQSKDKHAGKPKKTARGPQNVLASPDEPSPSRRSSRRFAAPSDVPGMQTTSSPSSRASSIGRDLRNGIARPSYAEPDTDDDEDDLESSDQEDADDSDKKESLLSSPPSSEPDVFRQGMCEKVEIFLDNQKPTETTFNMDDFLDDELSDDLDEDWDGDVDDDAGYAW</sequence>
<dbReference type="PANTHER" id="PTHR34755">
    <property type="entry name" value="SERINE/ARGININE REPETITIVE MATRIX PROTEIN 3-RELATED"/>
    <property type="match status" value="1"/>
</dbReference>
<dbReference type="InterPro" id="IPR001611">
    <property type="entry name" value="Leu-rich_rpt"/>
</dbReference>
<feature type="compositionally biased region" description="Low complexity" evidence="1">
    <location>
        <begin position="15"/>
        <end position="39"/>
    </location>
</feature>
<feature type="region of interest" description="Disordered" evidence="1">
    <location>
        <begin position="1"/>
        <end position="257"/>
    </location>
</feature>
<protein>
    <submittedName>
        <fullName evidence="2">Uncharacterized protein</fullName>
    </submittedName>
</protein>
<dbReference type="InterPro" id="IPR032675">
    <property type="entry name" value="LRR_dom_sf"/>
</dbReference>
<feature type="compositionally biased region" description="Basic residues" evidence="1">
    <location>
        <begin position="116"/>
        <end position="125"/>
    </location>
</feature>